<comment type="caution">
    <text evidence="3">The sequence shown here is derived from an EMBL/GenBank/DDBJ whole genome shotgun (WGS) entry which is preliminary data.</text>
</comment>
<name>A0ABN8PFL1_9CNID</name>
<dbReference type="SMART" id="SM00597">
    <property type="entry name" value="ZnF_TTF"/>
    <property type="match status" value="1"/>
</dbReference>
<dbReference type="PANTHER" id="PTHR46880:SF5">
    <property type="entry name" value="DUF4371 DOMAIN-CONTAINING PROTEIN"/>
    <property type="match status" value="1"/>
</dbReference>
<dbReference type="InterPro" id="IPR006580">
    <property type="entry name" value="Znf_TTF"/>
</dbReference>
<feature type="compositionally biased region" description="Polar residues" evidence="1">
    <location>
        <begin position="1"/>
        <end position="12"/>
    </location>
</feature>
<evidence type="ECO:0000313" key="4">
    <source>
        <dbReference type="Proteomes" id="UP001159427"/>
    </source>
</evidence>
<dbReference type="Proteomes" id="UP001159427">
    <property type="component" value="Unassembled WGS sequence"/>
</dbReference>
<evidence type="ECO:0000256" key="1">
    <source>
        <dbReference type="SAM" id="MobiDB-lite"/>
    </source>
</evidence>
<sequence>MSLSQSTLTSFLKRSAPETHDADDGTSNVVHSKKKKSEDNKKKYETKRIRKFQPVWQKEFDWVVYQEETNKMYCSTCRKHAELADKSSPMYIGCGDGIQGFRRETLTAHSKSRRHVVCHTRWLNDQKPENRPLQKIVSRISQESQARLEKLFNTAHYIAKKNLAFQKYASLCDLQAKNQVDLGPNYRNPNPNPNPLFLP</sequence>
<gene>
    <name evidence="3" type="ORF">PEVE_00042570</name>
</gene>
<feature type="region of interest" description="Disordered" evidence="1">
    <location>
        <begin position="1"/>
        <end position="44"/>
    </location>
</feature>
<dbReference type="EMBL" id="CALNXI010000840">
    <property type="protein sequence ID" value="CAH3142601.1"/>
    <property type="molecule type" value="Genomic_DNA"/>
</dbReference>
<dbReference type="Pfam" id="PF25431">
    <property type="entry name" value="zf-C17orf113"/>
    <property type="match status" value="1"/>
</dbReference>
<accession>A0ABN8PFL1</accession>
<protein>
    <recommendedName>
        <fullName evidence="2">TTF-type domain-containing protein</fullName>
    </recommendedName>
</protein>
<feature type="domain" description="TTF-type" evidence="2">
    <location>
        <begin position="48"/>
        <end position="134"/>
    </location>
</feature>
<evidence type="ECO:0000259" key="2">
    <source>
        <dbReference type="SMART" id="SM00597"/>
    </source>
</evidence>
<dbReference type="InterPro" id="IPR057456">
    <property type="entry name" value="Znf_C17orf113"/>
</dbReference>
<evidence type="ECO:0000313" key="3">
    <source>
        <dbReference type="EMBL" id="CAH3142601.1"/>
    </source>
</evidence>
<reference evidence="3 4" key="1">
    <citation type="submission" date="2022-05" db="EMBL/GenBank/DDBJ databases">
        <authorList>
            <consortium name="Genoscope - CEA"/>
            <person name="William W."/>
        </authorList>
    </citation>
    <scope>NUCLEOTIDE SEQUENCE [LARGE SCALE GENOMIC DNA]</scope>
</reference>
<dbReference type="PANTHER" id="PTHR46880">
    <property type="entry name" value="RAS-ASSOCIATING DOMAIN-CONTAINING PROTEIN"/>
    <property type="match status" value="1"/>
</dbReference>
<keyword evidence="4" id="KW-1185">Reference proteome</keyword>
<proteinExistence type="predicted"/>
<organism evidence="3 4">
    <name type="scientific">Porites evermanni</name>
    <dbReference type="NCBI Taxonomy" id="104178"/>
    <lineage>
        <taxon>Eukaryota</taxon>
        <taxon>Metazoa</taxon>
        <taxon>Cnidaria</taxon>
        <taxon>Anthozoa</taxon>
        <taxon>Hexacorallia</taxon>
        <taxon>Scleractinia</taxon>
        <taxon>Fungiina</taxon>
        <taxon>Poritidae</taxon>
        <taxon>Porites</taxon>
    </lineage>
</organism>